<dbReference type="Proteomes" id="UP001589773">
    <property type="component" value="Unassembled WGS sequence"/>
</dbReference>
<keyword evidence="2" id="KW-0472">Membrane</keyword>
<feature type="transmembrane region" description="Helical" evidence="2">
    <location>
        <begin position="164"/>
        <end position="187"/>
    </location>
</feature>
<feature type="region of interest" description="Disordered" evidence="1">
    <location>
        <begin position="1"/>
        <end position="38"/>
    </location>
</feature>
<gene>
    <name evidence="3" type="ORF">ACFFJK_14020</name>
</gene>
<dbReference type="InterPro" id="IPR010295">
    <property type="entry name" value="DUF898"/>
</dbReference>
<feature type="transmembrane region" description="Helical" evidence="2">
    <location>
        <begin position="50"/>
        <end position="71"/>
    </location>
</feature>
<evidence type="ECO:0000313" key="3">
    <source>
        <dbReference type="EMBL" id="MFC0253012.1"/>
    </source>
</evidence>
<keyword evidence="4" id="KW-1185">Reference proteome</keyword>
<keyword evidence="2" id="KW-1133">Transmembrane helix</keyword>
<evidence type="ECO:0000256" key="1">
    <source>
        <dbReference type="SAM" id="MobiDB-lite"/>
    </source>
</evidence>
<proteinExistence type="predicted"/>
<organism evidence="3 4">
    <name type="scientific">Massilia consociata</name>
    <dbReference type="NCBI Taxonomy" id="760117"/>
    <lineage>
        <taxon>Bacteria</taxon>
        <taxon>Pseudomonadati</taxon>
        <taxon>Pseudomonadota</taxon>
        <taxon>Betaproteobacteria</taxon>
        <taxon>Burkholderiales</taxon>
        <taxon>Oxalobacteraceae</taxon>
        <taxon>Telluria group</taxon>
        <taxon>Massilia</taxon>
    </lineage>
</organism>
<protein>
    <submittedName>
        <fullName evidence="3">YjgN family protein</fullName>
    </submittedName>
</protein>
<dbReference type="Pfam" id="PF05987">
    <property type="entry name" value="DUF898"/>
    <property type="match status" value="1"/>
</dbReference>
<feature type="transmembrane region" description="Helical" evidence="2">
    <location>
        <begin position="122"/>
        <end position="143"/>
    </location>
</feature>
<dbReference type="EMBL" id="JBHLWP010000013">
    <property type="protein sequence ID" value="MFC0253012.1"/>
    <property type="molecule type" value="Genomic_DNA"/>
</dbReference>
<accession>A0ABV6FHL4</accession>
<comment type="caution">
    <text evidence="3">The sequence shown here is derived from an EMBL/GenBank/DDBJ whole genome shotgun (WGS) entry which is preliminary data.</text>
</comment>
<evidence type="ECO:0000256" key="2">
    <source>
        <dbReference type="SAM" id="Phobius"/>
    </source>
</evidence>
<feature type="compositionally biased region" description="Low complexity" evidence="1">
    <location>
        <begin position="1"/>
        <end position="27"/>
    </location>
</feature>
<keyword evidence="2" id="KW-0812">Transmembrane</keyword>
<feature type="transmembrane region" description="Helical" evidence="2">
    <location>
        <begin position="239"/>
        <end position="263"/>
    </location>
</feature>
<reference evidence="3 4" key="1">
    <citation type="submission" date="2024-09" db="EMBL/GenBank/DDBJ databases">
        <authorList>
            <person name="Sun Q."/>
            <person name="Mori K."/>
        </authorList>
    </citation>
    <scope>NUCLEOTIDE SEQUENCE [LARGE SCALE GENOMIC DNA]</scope>
    <source>
        <strain evidence="3 4">CCM 7792</strain>
    </source>
</reference>
<name>A0ABV6FHL4_9BURK</name>
<sequence>MHTLSDPPAALSADPSADPSIAPSGGPTAPPATQPRTLTPAFTGDGREYFRIWIVNLVLTLATLGIYSAWAKVRRLQYFDRNTVLAGATFDFHGNPRAVLAGRLLSLVLLAGYHYAFGFSTAFGLAVIAGLLVVFPYLMRGALRFRLGNTTYRGLPLGFDGSVGHAYLAWLPPALTFLLPGVLLALYPGKPQLAAMVLPLYLAWPLMHARIRRFQHAHLLFGDQPSRYAVRAASFYKPYLMAGLLGIGGVVAAFVLALAGAFASGGSGAMWLPLATAVIVMYVMYLLAGPYMVVRIANLAWSNTSFPGIRIRSTLPAKAFMALQTRNVLLTLLTLGLYRPFAVVNVYRFRLAHVHIEVDGDIEATAAGVAKRRDGAAGDGAADSFGIDLSW</sequence>
<evidence type="ECO:0000313" key="4">
    <source>
        <dbReference type="Proteomes" id="UP001589773"/>
    </source>
</evidence>
<feature type="transmembrane region" description="Helical" evidence="2">
    <location>
        <begin position="269"/>
        <end position="288"/>
    </location>
</feature>
<dbReference type="RefSeq" id="WP_379679939.1">
    <property type="nucleotide sequence ID" value="NZ_JBHLWP010000013.1"/>
</dbReference>